<evidence type="ECO:0000256" key="3">
    <source>
        <dbReference type="ARBA" id="ARBA00050769"/>
    </source>
</evidence>
<evidence type="ECO:0000256" key="1">
    <source>
        <dbReference type="ARBA" id="ARBA00009986"/>
    </source>
</evidence>
<reference evidence="7 8" key="1">
    <citation type="submission" date="2017-09" db="EMBL/GenBank/DDBJ databases">
        <authorList>
            <person name="Ehlers B."/>
            <person name="Leendertz F.H."/>
        </authorList>
    </citation>
    <scope>NUCLEOTIDE SEQUENCE [LARGE SCALE GENOMIC DNA]</scope>
    <source>
        <strain evidence="7 8">DSM 18289</strain>
    </source>
</reference>
<dbReference type="InterPro" id="IPR016162">
    <property type="entry name" value="Ald_DH_N"/>
</dbReference>
<name>A0A285PET2_9HYPH</name>
<dbReference type="EC" id="1.2.1.26" evidence="5"/>
<dbReference type="InterPro" id="IPR050740">
    <property type="entry name" value="Aldehyde_DH_Superfamily"/>
</dbReference>
<dbReference type="InterPro" id="IPR016163">
    <property type="entry name" value="Ald_DH_C"/>
</dbReference>
<dbReference type="Gene3D" id="3.40.309.10">
    <property type="entry name" value="Aldehyde Dehydrogenase, Chain A, domain 2"/>
    <property type="match status" value="1"/>
</dbReference>
<accession>A0A285PET2</accession>
<evidence type="ECO:0000256" key="5">
    <source>
        <dbReference type="ARBA" id="ARBA00067023"/>
    </source>
</evidence>
<keyword evidence="8" id="KW-1185">Reference proteome</keyword>
<dbReference type="InterPro" id="IPR015590">
    <property type="entry name" value="Aldehyde_DH_dom"/>
</dbReference>
<evidence type="ECO:0000256" key="2">
    <source>
        <dbReference type="ARBA" id="ARBA00023002"/>
    </source>
</evidence>
<organism evidence="7 8">
    <name type="scientific">Cohaesibacter gelatinilyticus</name>
    <dbReference type="NCBI Taxonomy" id="372072"/>
    <lineage>
        <taxon>Bacteria</taxon>
        <taxon>Pseudomonadati</taxon>
        <taxon>Pseudomonadota</taxon>
        <taxon>Alphaproteobacteria</taxon>
        <taxon>Hyphomicrobiales</taxon>
        <taxon>Cohaesibacteraceae</taxon>
    </lineage>
</organism>
<dbReference type="SUPFAM" id="SSF53720">
    <property type="entry name" value="ALDH-like"/>
    <property type="match status" value="1"/>
</dbReference>
<dbReference type="PANTHER" id="PTHR43353:SF3">
    <property type="entry name" value="ALDEHYDE DEHYDROGENASE-RELATED"/>
    <property type="match status" value="1"/>
</dbReference>
<evidence type="ECO:0000313" key="7">
    <source>
        <dbReference type="EMBL" id="SNZ20239.1"/>
    </source>
</evidence>
<comment type="catalytic activity">
    <reaction evidence="3">
        <text>2,5-dioxopentanoate + NAD(+) + H2O = 2-oxoglutarate + NADH + 2 H(+)</text>
        <dbReference type="Rhea" id="RHEA:47152"/>
        <dbReference type="ChEBI" id="CHEBI:15377"/>
        <dbReference type="ChEBI" id="CHEBI:15378"/>
        <dbReference type="ChEBI" id="CHEBI:16810"/>
        <dbReference type="ChEBI" id="CHEBI:57540"/>
        <dbReference type="ChEBI" id="CHEBI:57945"/>
        <dbReference type="ChEBI" id="CHEBI:58136"/>
    </reaction>
</comment>
<dbReference type="FunFam" id="3.40.605.10:FF:000037">
    <property type="entry name" value="NADP-dependent fatty aldehyde dehydrogenase"/>
    <property type="match status" value="1"/>
</dbReference>
<dbReference type="GO" id="GO:0047533">
    <property type="term" value="F:2,5-dioxovalerate dehydrogenase (NADP+) activity"/>
    <property type="evidence" value="ECO:0007669"/>
    <property type="project" value="UniProtKB-EC"/>
</dbReference>
<dbReference type="OrthoDB" id="9770537at2"/>
<proteinExistence type="inferred from homology"/>
<dbReference type="AlphaFoldDB" id="A0A285PET2"/>
<evidence type="ECO:0000259" key="6">
    <source>
        <dbReference type="Pfam" id="PF00171"/>
    </source>
</evidence>
<dbReference type="CDD" id="cd07129">
    <property type="entry name" value="ALDH_KGSADH"/>
    <property type="match status" value="1"/>
</dbReference>
<evidence type="ECO:0000256" key="4">
    <source>
        <dbReference type="ARBA" id="ARBA00051918"/>
    </source>
</evidence>
<dbReference type="InterPro" id="IPR016161">
    <property type="entry name" value="Ald_DH/histidinol_DH"/>
</dbReference>
<comment type="similarity">
    <text evidence="1">Belongs to the aldehyde dehydrogenase family.</text>
</comment>
<dbReference type="Pfam" id="PF00171">
    <property type="entry name" value="Aldedh"/>
    <property type="match status" value="1"/>
</dbReference>
<dbReference type="PANTHER" id="PTHR43353">
    <property type="entry name" value="SUCCINATE-SEMIALDEHYDE DEHYDROGENASE, MITOCHONDRIAL"/>
    <property type="match status" value="1"/>
</dbReference>
<dbReference type="EMBL" id="OBEL01000004">
    <property type="protein sequence ID" value="SNZ20239.1"/>
    <property type="molecule type" value="Genomic_DNA"/>
</dbReference>
<comment type="catalytic activity">
    <reaction evidence="4">
        <text>2,5-dioxopentanoate + NADP(+) + H2O = 2-oxoglutarate + NADPH + 2 H(+)</text>
        <dbReference type="Rhea" id="RHEA:11296"/>
        <dbReference type="ChEBI" id="CHEBI:15377"/>
        <dbReference type="ChEBI" id="CHEBI:15378"/>
        <dbReference type="ChEBI" id="CHEBI:16810"/>
        <dbReference type="ChEBI" id="CHEBI:57783"/>
        <dbReference type="ChEBI" id="CHEBI:58136"/>
        <dbReference type="ChEBI" id="CHEBI:58349"/>
        <dbReference type="EC" id="1.2.1.26"/>
    </reaction>
</comment>
<dbReference type="InterPro" id="IPR044151">
    <property type="entry name" value="ALDH_KGSADH"/>
</dbReference>
<evidence type="ECO:0000313" key="8">
    <source>
        <dbReference type="Proteomes" id="UP000219439"/>
    </source>
</evidence>
<feature type="domain" description="Aldehyde dehydrogenase" evidence="6">
    <location>
        <begin position="16"/>
        <end position="476"/>
    </location>
</feature>
<sequence length="530" mass="55464">MSLTGKQLINGAWKSDAEDGAFAALNPATNEKLPTEFQNANLDEVNEAVAAADAAFPIFSTLTAEERASFLDEIASQMEAAADVIVERGMAETGLPEMRLRGELGRTTGQLRQFSNVLRRGDWKRAVIDTAIPDRQPVPKPDIRLTQIALGPVVVFAASNFPLAFSTAGGDTASALAAGCPVIVKAHSAHPGTSELVAKCIKKAIEKSGVPAGTFGLIHGPGQTVGAALVQHQDIKAGGFTGSVGGGRALFNLASQRPEPIPFFGELGSTNPVFLLDKALNEKAEGIAEAFVGAMVLGAGQFCTNPGILVVKDGKDTDAFLGKAAEGIAAQQAQCMLTPGISSSFNDGNKKRQASNGVSVKAFGPETDGNNAQPVLMVVSASDYLADEELQEEIFGPSTLAIVCGSDEEMLQIAASFHGHLTSSIFAESGDLVMSQRLSAVIQNKVGRLIFNGYGTGVEVCAGMSHGGPYPSSTNVQSTSVGERAIDRFVRPLCYQNTPQELLPLELKDENPLGIPRLVNGAWTTDPVSA</sequence>
<dbReference type="Proteomes" id="UP000219439">
    <property type="component" value="Unassembled WGS sequence"/>
</dbReference>
<dbReference type="Gene3D" id="3.40.605.10">
    <property type="entry name" value="Aldehyde Dehydrogenase, Chain A, domain 1"/>
    <property type="match status" value="1"/>
</dbReference>
<keyword evidence="2" id="KW-0560">Oxidoreductase</keyword>
<gene>
    <name evidence="7" type="ORF">SAMN06265368_3342</name>
</gene>
<protein>
    <recommendedName>
        <fullName evidence="5">2,5-dioxovalerate dehydrogenase</fullName>
        <ecNumber evidence="5">1.2.1.26</ecNumber>
    </recommendedName>
</protein>